<feature type="transmembrane region" description="Helical" evidence="5">
    <location>
        <begin position="113"/>
        <end position="131"/>
    </location>
</feature>
<dbReference type="GO" id="GO:0016020">
    <property type="term" value="C:membrane"/>
    <property type="evidence" value="ECO:0007669"/>
    <property type="project" value="UniProtKB-SubCell"/>
</dbReference>
<dbReference type="InterPro" id="IPR006977">
    <property type="entry name" value="Yip1_dom"/>
</dbReference>
<accession>A0A5Q2QEN7</accession>
<dbReference type="AlphaFoldDB" id="A0A5Q2QEN7"/>
<reference evidence="7 8" key="1">
    <citation type="submission" date="2019-11" db="EMBL/GenBank/DDBJ databases">
        <authorList>
            <person name="Khan S.A."/>
            <person name="Jeon C.O."/>
            <person name="Chun B.H."/>
        </authorList>
    </citation>
    <scope>NUCLEOTIDE SEQUENCE [LARGE SCALE GENOMIC DNA]</scope>
    <source>
        <strain evidence="7 8">IMCC 1097</strain>
    </source>
</reference>
<keyword evidence="8" id="KW-1185">Reference proteome</keyword>
<evidence type="ECO:0000256" key="4">
    <source>
        <dbReference type="ARBA" id="ARBA00023136"/>
    </source>
</evidence>
<evidence type="ECO:0000256" key="2">
    <source>
        <dbReference type="ARBA" id="ARBA00022692"/>
    </source>
</evidence>
<evidence type="ECO:0000313" key="7">
    <source>
        <dbReference type="EMBL" id="QGG80792.1"/>
    </source>
</evidence>
<keyword evidence="2 5" id="KW-0812">Transmembrane</keyword>
<evidence type="ECO:0000259" key="6">
    <source>
        <dbReference type="Pfam" id="PF04893"/>
    </source>
</evidence>
<sequence length="201" mass="22154">MLLHHIYGLFSHPNDEWHDIERERANNKVLYQGYVAILALIPVICGYIGTVHVGWRIGGGDLHFLTPQSGLILCLLSYPALLLSIFVLGKLIDWIGKTYGAEANAKHPRGMSLASYAMTPMFLAGAVAIYPSIALNMLVVMAAMAYTVYLIYTGVPVLMHITEERGFLFASSIITMVLVTLVGVRVATVIVWVAFFPPVYI</sequence>
<comment type="subcellular location">
    <subcellularLocation>
        <location evidence="1">Membrane</location>
        <topology evidence="1">Multi-pass membrane protein</topology>
    </subcellularLocation>
</comment>
<organism evidence="7 8">
    <name type="scientific">Litorivicinus lipolyticus</name>
    <dbReference type="NCBI Taxonomy" id="418701"/>
    <lineage>
        <taxon>Bacteria</taxon>
        <taxon>Pseudomonadati</taxon>
        <taxon>Pseudomonadota</taxon>
        <taxon>Gammaproteobacteria</taxon>
        <taxon>Oceanospirillales</taxon>
        <taxon>Litorivicinaceae</taxon>
        <taxon>Litorivicinus</taxon>
    </lineage>
</organism>
<feature type="transmembrane region" description="Helical" evidence="5">
    <location>
        <begin position="167"/>
        <end position="195"/>
    </location>
</feature>
<evidence type="ECO:0000256" key="3">
    <source>
        <dbReference type="ARBA" id="ARBA00022989"/>
    </source>
</evidence>
<keyword evidence="4 5" id="KW-0472">Membrane</keyword>
<gene>
    <name evidence="7" type="ORF">GH975_09515</name>
</gene>
<protein>
    <submittedName>
        <fullName evidence="7">DUF1282 domain-containing protein</fullName>
    </submittedName>
</protein>
<dbReference type="EMBL" id="CP045871">
    <property type="protein sequence ID" value="QGG80792.1"/>
    <property type="molecule type" value="Genomic_DNA"/>
</dbReference>
<name>A0A5Q2QEN7_9GAMM</name>
<proteinExistence type="predicted"/>
<keyword evidence="3 5" id="KW-1133">Transmembrane helix</keyword>
<feature type="domain" description="Yip1" evidence="6">
    <location>
        <begin position="8"/>
        <end position="182"/>
    </location>
</feature>
<evidence type="ECO:0000313" key="8">
    <source>
        <dbReference type="Proteomes" id="UP000388235"/>
    </source>
</evidence>
<dbReference type="KEGG" id="llp:GH975_09515"/>
<evidence type="ECO:0000256" key="1">
    <source>
        <dbReference type="ARBA" id="ARBA00004141"/>
    </source>
</evidence>
<dbReference type="OrthoDB" id="9808452at2"/>
<feature type="transmembrane region" description="Helical" evidence="5">
    <location>
        <begin position="29"/>
        <end position="50"/>
    </location>
</feature>
<feature type="transmembrane region" description="Helical" evidence="5">
    <location>
        <begin position="137"/>
        <end position="155"/>
    </location>
</feature>
<dbReference type="Proteomes" id="UP000388235">
    <property type="component" value="Chromosome"/>
</dbReference>
<evidence type="ECO:0000256" key="5">
    <source>
        <dbReference type="SAM" id="Phobius"/>
    </source>
</evidence>
<feature type="transmembrane region" description="Helical" evidence="5">
    <location>
        <begin position="70"/>
        <end position="92"/>
    </location>
</feature>
<dbReference type="Pfam" id="PF04893">
    <property type="entry name" value="Yip1"/>
    <property type="match status" value="1"/>
</dbReference>
<dbReference type="RefSeq" id="WP_153714296.1">
    <property type="nucleotide sequence ID" value="NZ_CP045871.1"/>
</dbReference>